<proteinExistence type="predicted"/>
<keyword evidence="4" id="KW-0503">Monooxygenase</keyword>
<dbReference type="SUPFAM" id="SSF51679">
    <property type="entry name" value="Bacterial luciferase-like"/>
    <property type="match status" value="1"/>
</dbReference>
<comment type="caution">
    <text evidence="6">The sequence shown here is derived from an EMBL/GenBank/DDBJ whole genome shotgun (WGS) entry which is preliminary data.</text>
</comment>
<keyword evidence="3" id="KW-0560">Oxidoreductase</keyword>
<reference evidence="6 7" key="1">
    <citation type="submission" date="2021-07" db="EMBL/GenBank/DDBJ databases">
        <title>Actinomadura sp. PM05-2 isolated from lichen.</title>
        <authorList>
            <person name="Somphong A."/>
            <person name="Phongsopitanun W."/>
            <person name="Tanasupawat S."/>
            <person name="Peongsungnone V."/>
        </authorList>
    </citation>
    <scope>NUCLEOTIDE SEQUENCE [LARGE SCALE GENOMIC DNA]</scope>
    <source>
        <strain evidence="6 7">PM05-2</strain>
    </source>
</reference>
<keyword evidence="1" id="KW-0285">Flavoprotein</keyword>
<evidence type="ECO:0000313" key="6">
    <source>
        <dbReference type="EMBL" id="MBW8487123.1"/>
    </source>
</evidence>
<evidence type="ECO:0000256" key="4">
    <source>
        <dbReference type="ARBA" id="ARBA00023033"/>
    </source>
</evidence>
<dbReference type="RefSeq" id="WP_220170359.1">
    <property type="nucleotide sequence ID" value="NZ_JAIBOA010000030.1"/>
</dbReference>
<gene>
    <name evidence="6" type="ORF">K1Y72_32480</name>
</gene>
<dbReference type="InterPro" id="IPR050172">
    <property type="entry name" value="SsuD_RutA_monooxygenase"/>
</dbReference>
<dbReference type="InterPro" id="IPR011251">
    <property type="entry name" value="Luciferase-like_dom"/>
</dbReference>
<dbReference type="Pfam" id="PF00296">
    <property type="entry name" value="Bac_luciferase"/>
    <property type="match status" value="1"/>
</dbReference>
<feature type="domain" description="Luciferase-like" evidence="5">
    <location>
        <begin position="14"/>
        <end position="211"/>
    </location>
</feature>
<dbReference type="Gene3D" id="3.20.20.30">
    <property type="entry name" value="Luciferase-like domain"/>
    <property type="match status" value="1"/>
</dbReference>
<evidence type="ECO:0000313" key="7">
    <source>
        <dbReference type="Proteomes" id="UP000774570"/>
    </source>
</evidence>
<keyword evidence="7" id="KW-1185">Reference proteome</keyword>
<evidence type="ECO:0000256" key="2">
    <source>
        <dbReference type="ARBA" id="ARBA00022643"/>
    </source>
</evidence>
<dbReference type="EMBL" id="JAIBOA010000030">
    <property type="protein sequence ID" value="MBW8487123.1"/>
    <property type="molecule type" value="Genomic_DNA"/>
</dbReference>
<protein>
    <submittedName>
        <fullName evidence="6">LLM class flavin-dependent oxidoreductase</fullName>
    </submittedName>
</protein>
<dbReference type="PANTHER" id="PTHR42847:SF4">
    <property type="entry name" value="ALKANESULFONATE MONOOXYGENASE-RELATED"/>
    <property type="match status" value="1"/>
</dbReference>
<sequence length="291" mass="31592">MSAPRVGVVMWPTQSWPQAGEQWRRAEELGFDTAWVYDHTAWRGHTPWYDAYTTLAAAAATTSRIRLGTLVTSPNLRHPVLAAHAAKTIDHISGGRLTLGVGAGGANRTSDGDILGGPELTPRQRADRYAEWTTLLDRILRGPETSFEGEYYEVREAFTGPGCVQRPRVPIYVAGTGPRGVALAARVGDGWIIDSGAAVNKGGDLAAVVRDKVALLERSCEREDRDPRDVRRLLLTGFNDEPWLESPQTFADLAGRYGALGITDIAVHWPRPGTPWAADESVFEAIGPGLA</sequence>
<name>A0ABS7G332_9ACTN</name>
<evidence type="ECO:0000256" key="3">
    <source>
        <dbReference type="ARBA" id="ARBA00023002"/>
    </source>
</evidence>
<evidence type="ECO:0000259" key="5">
    <source>
        <dbReference type="Pfam" id="PF00296"/>
    </source>
</evidence>
<keyword evidence="2" id="KW-0288">FMN</keyword>
<accession>A0ABS7G332</accession>
<organism evidence="6 7">
    <name type="scientific">Actinomadura parmotrematis</name>
    <dbReference type="NCBI Taxonomy" id="2864039"/>
    <lineage>
        <taxon>Bacteria</taxon>
        <taxon>Bacillati</taxon>
        <taxon>Actinomycetota</taxon>
        <taxon>Actinomycetes</taxon>
        <taxon>Streptosporangiales</taxon>
        <taxon>Thermomonosporaceae</taxon>
        <taxon>Actinomadura</taxon>
    </lineage>
</organism>
<dbReference type="PANTHER" id="PTHR42847">
    <property type="entry name" value="ALKANESULFONATE MONOOXYGENASE"/>
    <property type="match status" value="1"/>
</dbReference>
<evidence type="ECO:0000256" key="1">
    <source>
        <dbReference type="ARBA" id="ARBA00022630"/>
    </source>
</evidence>
<dbReference type="Proteomes" id="UP000774570">
    <property type="component" value="Unassembled WGS sequence"/>
</dbReference>
<dbReference type="InterPro" id="IPR036661">
    <property type="entry name" value="Luciferase-like_sf"/>
</dbReference>